<evidence type="ECO:0000256" key="3">
    <source>
        <dbReference type="ARBA" id="ARBA00022737"/>
    </source>
</evidence>
<reference evidence="4" key="1">
    <citation type="submission" date="2022-06" db="EMBL/GenBank/DDBJ databases">
        <title>Antifungal cultures and metabolites of lactic acid bacteria for use in dairy fermentations.</title>
        <authorList>
            <person name="Zhao Z."/>
            <person name="Gaenzle M."/>
        </authorList>
    </citation>
    <scope>NUCLEOTIDE SEQUENCE</scope>
    <source>
        <strain evidence="4">FUA3126</strain>
    </source>
</reference>
<dbReference type="EMBL" id="JANDJP010000002">
    <property type="protein sequence ID" value="MDF9913256.1"/>
    <property type="molecule type" value="Genomic_DNA"/>
</dbReference>
<keyword evidence="3" id="KW-0677">Repeat</keyword>
<proteinExistence type="inferred from homology"/>
<dbReference type="PANTHER" id="PTHR23416:SF23">
    <property type="entry name" value="ACETYLTRANSFERASE C18B11.09C-RELATED"/>
    <property type="match status" value="1"/>
</dbReference>
<sequence>MVVKKLSVTDEEYKQIDKVNAENQMTLQQLNNRVNDSDQARSLLSKIIGQPVDQSVEVRLPFYTDYGRRIIFGKNVFVNSGVMFTDLGGIVIEDDVLIGPGASLISVNHPQNPNNRHGLELSPVYIHQNAWIGAKSVILPGVSVGKNAIVAAGAVVTHNVPDNTIVAGVPAKVIKTIVA</sequence>
<protein>
    <submittedName>
        <fullName evidence="4">Sugar O-acetyltransferase</fullName>
    </submittedName>
</protein>
<dbReference type="Pfam" id="PF00132">
    <property type="entry name" value="Hexapep"/>
    <property type="match status" value="1"/>
</dbReference>
<gene>
    <name evidence="4" type="ORF">NNA32_03230</name>
</gene>
<keyword evidence="2" id="KW-0808">Transferase</keyword>
<dbReference type="InterPro" id="IPR018357">
    <property type="entry name" value="Hexapep_transf_CS"/>
</dbReference>
<accession>A0ABT6DD32</accession>
<dbReference type="RefSeq" id="WP_178941960.1">
    <property type="nucleotide sequence ID" value="NZ_JAIWJF010000010.1"/>
</dbReference>
<dbReference type="PANTHER" id="PTHR23416">
    <property type="entry name" value="SIALIC ACID SYNTHASE-RELATED"/>
    <property type="match status" value="1"/>
</dbReference>
<dbReference type="InterPro" id="IPR051159">
    <property type="entry name" value="Hexapeptide_acetyltransf"/>
</dbReference>
<comment type="caution">
    <text evidence="4">The sequence shown here is derived from an EMBL/GenBank/DDBJ whole genome shotgun (WGS) entry which is preliminary data.</text>
</comment>
<dbReference type="Proteomes" id="UP001152867">
    <property type="component" value="Unassembled WGS sequence"/>
</dbReference>
<comment type="similarity">
    <text evidence="1">Belongs to the transferase hexapeptide repeat family.</text>
</comment>
<evidence type="ECO:0000256" key="1">
    <source>
        <dbReference type="ARBA" id="ARBA00007274"/>
    </source>
</evidence>
<dbReference type="InterPro" id="IPR001451">
    <property type="entry name" value="Hexapep"/>
</dbReference>
<evidence type="ECO:0000313" key="4">
    <source>
        <dbReference type="EMBL" id="MDF9913256.1"/>
    </source>
</evidence>
<evidence type="ECO:0000313" key="5">
    <source>
        <dbReference type="Proteomes" id="UP001152867"/>
    </source>
</evidence>
<dbReference type="SUPFAM" id="SSF51161">
    <property type="entry name" value="Trimeric LpxA-like enzymes"/>
    <property type="match status" value="1"/>
</dbReference>
<dbReference type="PROSITE" id="PS00101">
    <property type="entry name" value="HEXAPEP_TRANSFERASES"/>
    <property type="match status" value="1"/>
</dbReference>
<dbReference type="Gene3D" id="2.160.10.10">
    <property type="entry name" value="Hexapeptide repeat proteins"/>
    <property type="match status" value="1"/>
</dbReference>
<name>A0ABT6DD32_9LACO</name>
<organism evidence="4 5">
    <name type="scientific">Furfurilactobacillus milii</name>
    <dbReference type="NCBI Taxonomy" id="2888272"/>
    <lineage>
        <taxon>Bacteria</taxon>
        <taxon>Bacillati</taxon>
        <taxon>Bacillota</taxon>
        <taxon>Bacilli</taxon>
        <taxon>Lactobacillales</taxon>
        <taxon>Lactobacillaceae</taxon>
        <taxon>Furfurilactobacillus</taxon>
    </lineage>
</organism>
<keyword evidence="5" id="KW-1185">Reference proteome</keyword>
<evidence type="ECO:0000256" key="2">
    <source>
        <dbReference type="ARBA" id="ARBA00022679"/>
    </source>
</evidence>
<dbReference type="InterPro" id="IPR011004">
    <property type="entry name" value="Trimer_LpxA-like_sf"/>
</dbReference>